<dbReference type="Pfam" id="PF00106">
    <property type="entry name" value="adh_short"/>
    <property type="match status" value="1"/>
</dbReference>
<organism evidence="1 2">
    <name type="scientific">Halococcus salifodinae DSM 8989</name>
    <dbReference type="NCBI Taxonomy" id="1227456"/>
    <lineage>
        <taxon>Archaea</taxon>
        <taxon>Methanobacteriati</taxon>
        <taxon>Methanobacteriota</taxon>
        <taxon>Stenosarchaea group</taxon>
        <taxon>Halobacteria</taxon>
        <taxon>Halobacteriales</taxon>
        <taxon>Halococcaceae</taxon>
        <taxon>Halococcus</taxon>
    </lineage>
</organism>
<dbReference type="AlphaFoldDB" id="M0N727"/>
<keyword evidence="2" id="KW-1185">Reference proteome</keyword>
<dbReference type="EMBL" id="AOME01000050">
    <property type="protein sequence ID" value="EMA53737.1"/>
    <property type="molecule type" value="Genomic_DNA"/>
</dbReference>
<evidence type="ECO:0000313" key="2">
    <source>
        <dbReference type="Proteomes" id="UP000011625"/>
    </source>
</evidence>
<name>M0N727_9EURY</name>
<reference evidence="1 2" key="1">
    <citation type="journal article" date="2014" name="PLoS Genet.">
        <title>Phylogenetically driven sequencing of extremely halophilic archaea reveals strategies for static and dynamic osmo-response.</title>
        <authorList>
            <person name="Becker E.A."/>
            <person name="Seitzer P.M."/>
            <person name="Tritt A."/>
            <person name="Larsen D."/>
            <person name="Krusor M."/>
            <person name="Yao A.I."/>
            <person name="Wu D."/>
            <person name="Madern D."/>
            <person name="Eisen J.A."/>
            <person name="Darling A.E."/>
            <person name="Facciotti M.T."/>
        </authorList>
    </citation>
    <scope>NUCLEOTIDE SEQUENCE [LARGE SCALE GENOMIC DNA]</scope>
    <source>
        <strain evidence="1 2">DSM 8989</strain>
    </source>
</reference>
<dbReference type="SUPFAM" id="SSF51735">
    <property type="entry name" value="NAD(P)-binding Rossmann-fold domains"/>
    <property type="match status" value="1"/>
</dbReference>
<dbReference type="PRINTS" id="PR00081">
    <property type="entry name" value="GDHRDH"/>
</dbReference>
<comment type="caution">
    <text evidence="1">The sequence shown here is derived from an EMBL/GenBank/DDBJ whole genome shotgun (WGS) entry which is preliminary data.</text>
</comment>
<dbReference type="Proteomes" id="UP000011625">
    <property type="component" value="Unassembled WGS sequence"/>
</dbReference>
<dbReference type="PANTHER" id="PTHR43431">
    <property type="entry name" value="OXIDOREDUCTASE, SHORT CHAIN DEHYDROGENASE/REDUCTASE FAMILY (AFU_ORTHOLOGUE AFUA_5G14000)"/>
    <property type="match status" value="1"/>
</dbReference>
<gene>
    <name evidence="1" type="ORF">C450_07507</name>
</gene>
<dbReference type="STRING" id="1227456.C450_07507"/>
<dbReference type="InterPro" id="IPR002347">
    <property type="entry name" value="SDR_fam"/>
</dbReference>
<evidence type="ECO:0000313" key="1">
    <source>
        <dbReference type="EMBL" id="EMA53737.1"/>
    </source>
</evidence>
<dbReference type="PANTHER" id="PTHR43431:SF7">
    <property type="entry name" value="OXIDOREDUCTASE, SHORT CHAIN DEHYDROGENASE_REDUCTASE FAMILY (AFU_ORTHOLOGUE AFUA_5G14000)"/>
    <property type="match status" value="1"/>
</dbReference>
<dbReference type="InterPro" id="IPR036291">
    <property type="entry name" value="NAD(P)-bd_dom_sf"/>
</dbReference>
<sequence>MSKTVIIAGTGPLLGEAIAREFASHGCSLGLFARSTEYINDLAADLRGEEIDAVAVPTDVTDADEVAAGFETVREKLGPVDVLIHNTAVRGGGPITHCDPEQFENVWRSRAYAGFLCAKEAVADMQGGGGTILFTGTSFALDGAAQMVAWGSAGFATRGLARSLADDLSDDGIQVTYAAIRAQIATEDDELGATAVRANDVASTFWNLADNDTAITTELDIRPRDSG</sequence>
<accession>M0N727</accession>
<dbReference type="Gene3D" id="3.40.50.720">
    <property type="entry name" value="NAD(P)-binding Rossmann-like Domain"/>
    <property type="match status" value="1"/>
</dbReference>
<protein>
    <submittedName>
        <fullName evidence="1">Short-chain dehydrogenase/reductase SDR</fullName>
    </submittedName>
</protein>
<dbReference type="RefSeq" id="WP_005042068.1">
    <property type="nucleotide sequence ID" value="NZ_AOME01000050.1"/>
</dbReference>
<proteinExistence type="predicted"/>
<dbReference type="OrthoDB" id="176960at2157"/>